<dbReference type="CDD" id="cd07197">
    <property type="entry name" value="nitrilase"/>
    <property type="match status" value="1"/>
</dbReference>
<name>A0A3A2ZTB1_9EURO</name>
<keyword evidence="5" id="KW-1185">Reference proteome</keyword>
<dbReference type="Pfam" id="PF00795">
    <property type="entry name" value="CN_hydrolase"/>
    <property type="match status" value="1"/>
</dbReference>
<dbReference type="STRING" id="2070753.A0A3A2ZTB1"/>
<reference evidence="5" key="1">
    <citation type="submission" date="2017-02" db="EMBL/GenBank/DDBJ databases">
        <authorList>
            <person name="Tafer H."/>
            <person name="Lopandic K."/>
        </authorList>
    </citation>
    <scope>NUCLEOTIDE SEQUENCE [LARGE SCALE GENOMIC DNA]</scope>
    <source>
        <strain evidence="5">CBS 366.77</strain>
    </source>
</reference>
<organism evidence="4 5">
    <name type="scientific">Aspergillus sclerotialis</name>
    <dbReference type="NCBI Taxonomy" id="2070753"/>
    <lineage>
        <taxon>Eukaryota</taxon>
        <taxon>Fungi</taxon>
        <taxon>Dikarya</taxon>
        <taxon>Ascomycota</taxon>
        <taxon>Pezizomycotina</taxon>
        <taxon>Eurotiomycetes</taxon>
        <taxon>Eurotiomycetidae</taxon>
        <taxon>Eurotiales</taxon>
        <taxon>Aspergillaceae</taxon>
        <taxon>Aspergillus</taxon>
        <taxon>Aspergillus subgen. Polypaecilum</taxon>
    </lineage>
</organism>
<evidence type="ECO:0000256" key="2">
    <source>
        <dbReference type="SAM" id="SignalP"/>
    </source>
</evidence>
<gene>
    <name evidence="4" type="ORF">PHISCL_01655</name>
</gene>
<dbReference type="OrthoDB" id="412018at2759"/>
<keyword evidence="2" id="KW-0732">Signal</keyword>
<feature type="signal peptide" evidence="2">
    <location>
        <begin position="1"/>
        <end position="26"/>
    </location>
</feature>
<feature type="chain" id="PRO_5017234161" evidence="2">
    <location>
        <begin position="27"/>
        <end position="300"/>
    </location>
</feature>
<sequence>MPQTHRIAVIQWHIKVLLPFLTQILSFELIKKDLALEENHQKACDYIRDAAAKGAELAVLPEYHLNGYCPADPSYSPQTHLTVTKPYLEAYKSLAKELSLCIVPGTIVENHPVGGKDVYYNVAYFIDSTGNIIGEYRKKNLWLPERDFLSAGREKNRVFDTPIGKVGMLICWDIAYPEAFRELVSQGVQIVVAPTFWTKFDSTPEARAYNSDSESLLLQSTITARCFENGLVIAFANAAGKEEKWLGMSQVSMPVVGSVGKMGDEEGLLVVDVDMRLLDIAEDCYGIRTDLKREGWHYAK</sequence>
<dbReference type="EMBL" id="MVGC01000032">
    <property type="protein sequence ID" value="RJE25970.1"/>
    <property type="molecule type" value="Genomic_DNA"/>
</dbReference>
<comment type="caution">
    <text evidence="4">The sequence shown here is derived from an EMBL/GenBank/DDBJ whole genome shotgun (WGS) entry which is preliminary data.</text>
</comment>
<protein>
    <submittedName>
        <fullName evidence="4">Hydrolase, carbon-nitrogen family</fullName>
    </submittedName>
</protein>
<dbReference type="PANTHER" id="PTHR43674:SF16">
    <property type="entry name" value="CARBON-NITROGEN FAMILY, PUTATIVE (AFU_ORTHOLOGUE AFUA_5G02350)-RELATED"/>
    <property type="match status" value="1"/>
</dbReference>
<evidence type="ECO:0000313" key="4">
    <source>
        <dbReference type="EMBL" id="RJE25970.1"/>
    </source>
</evidence>
<dbReference type="Gene3D" id="3.60.110.10">
    <property type="entry name" value="Carbon-nitrogen hydrolase"/>
    <property type="match status" value="1"/>
</dbReference>
<evidence type="ECO:0000313" key="5">
    <source>
        <dbReference type="Proteomes" id="UP000266188"/>
    </source>
</evidence>
<evidence type="ECO:0000259" key="3">
    <source>
        <dbReference type="PROSITE" id="PS50263"/>
    </source>
</evidence>
<dbReference type="SUPFAM" id="SSF56317">
    <property type="entry name" value="Carbon-nitrogen hydrolase"/>
    <property type="match status" value="1"/>
</dbReference>
<accession>A0A3A2ZTB1</accession>
<dbReference type="InterPro" id="IPR003010">
    <property type="entry name" value="C-N_Hydrolase"/>
</dbReference>
<dbReference type="Proteomes" id="UP000266188">
    <property type="component" value="Unassembled WGS sequence"/>
</dbReference>
<keyword evidence="1 4" id="KW-0378">Hydrolase</keyword>
<dbReference type="PROSITE" id="PS50263">
    <property type="entry name" value="CN_HYDROLASE"/>
    <property type="match status" value="1"/>
</dbReference>
<dbReference type="InterPro" id="IPR050345">
    <property type="entry name" value="Aliph_Amidase/BUP"/>
</dbReference>
<dbReference type="GO" id="GO:0016811">
    <property type="term" value="F:hydrolase activity, acting on carbon-nitrogen (but not peptide) bonds, in linear amides"/>
    <property type="evidence" value="ECO:0007669"/>
    <property type="project" value="TreeGrafter"/>
</dbReference>
<dbReference type="InterPro" id="IPR036526">
    <property type="entry name" value="C-N_Hydrolase_sf"/>
</dbReference>
<dbReference type="PANTHER" id="PTHR43674">
    <property type="entry name" value="NITRILASE C965.09-RELATED"/>
    <property type="match status" value="1"/>
</dbReference>
<dbReference type="AlphaFoldDB" id="A0A3A2ZTB1"/>
<evidence type="ECO:0000256" key="1">
    <source>
        <dbReference type="ARBA" id="ARBA00022801"/>
    </source>
</evidence>
<proteinExistence type="predicted"/>
<feature type="domain" description="CN hydrolase" evidence="3">
    <location>
        <begin position="17"/>
        <end position="275"/>
    </location>
</feature>